<accession>A0ABN9WWV5</accession>
<comment type="caution">
    <text evidence="1">The sequence shown here is derived from an EMBL/GenBank/DDBJ whole genome shotgun (WGS) entry which is preliminary data.</text>
</comment>
<sequence length="184" mass="20493">MLPLDAEGECAASGAMCLAGLSKGCGSHLVHNYEYYVRILLKVLAKDPSRQLFVIRSEHRWDDFRRLDLLWGGKGAVPYDIHIRETSAGDRSRSAVSPDRLPLLCRILCREIYMYKWTLLLASNLDDSAVRASFEELAAQCPEAAAAPPTLHHRSVRQPPLPSRRTVLNGSRAQVLEGCLLPEV</sequence>
<organism evidence="1 2">
    <name type="scientific">Prorocentrum cordatum</name>
    <dbReference type="NCBI Taxonomy" id="2364126"/>
    <lineage>
        <taxon>Eukaryota</taxon>
        <taxon>Sar</taxon>
        <taxon>Alveolata</taxon>
        <taxon>Dinophyceae</taxon>
        <taxon>Prorocentrales</taxon>
        <taxon>Prorocentraceae</taxon>
        <taxon>Prorocentrum</taxon>
    </lineage>
</organism>
<dbReference type="EMBL" id="CAUYUJ010019459">
    <property type="protein sequence ID" value="CAK0891320.1"/>
    <property type="molecule type" value="Genomic_DNA"/>
</dbReference>
<reference evidence="1" key="1">
    <citation type="submission" date="2023-10" db="EMBL/GenBank/DDBJ databases">
        <authorList>
            <person name="Chen Y."/>
            <person name="Shah S."/>
            <person name="Dougan E. K."/>
            <person name="Thang M."/>
            <person name="Chan C."/>
        </authorList>
    </citation>
    <scope>NUCLEOTIDE SEQUENCE [LARGE SCALE GENOMIC DNA]</scope>
</reference>
<gene>
    <name evidence="1" type="ORF">PCOR1329_LOCUS71299</name>
</gene>
<name>A0ABN9WWV5_9DINO</name>
<protein>
    <submittedName>
        <fullName evidence="1">Uncharacterized protein</fullName>
    </submittedName>
</protein>
<proteinExistence type="predicted"/>
<dbReference type="Proteomes" id="UP001189429">
    <property type="component" value="Unassembled WGS sequence"/>
</dbReference>
<evidence type="ECO:0000313" key="1">
    <source>
        <dbReference type="EMBL" id="CAK0891320.1"/>
    </source>
</evidence>
<evidence type="ECO:0000313" key="2">
    <source>
        <dbReference type="Proteomes" id="UP001189429"/>
    </source>
</evidence>
<keyword evidence="2" id="KW-1185">Reference proteome</keyword>